<comment type="caution">
    <text evidence="2">The sequence shown here is derived from an EMBL/GenBank/DDBJ whole genome shotgun (WGS) entry which is preliminary data.</text>
</comment>
<dbReference type="Proteomes" id="UP000603369">
    <property type="component" value="Unassembled WGS sequence"/>
</dbReference>
<protein>
    <submittedName>
        <fullName evidence="2">Heme transporter</fullName>
    </submittedName>
</protein>
<name>A0A8I1HW88_9CORY</name>
<feature type="transmembrane region" description="Helical" evidence="1">
    <location>
        <begin position="95"/>
        <end position="115"/>
    </location>
</feature>
<keyword evidence="1" id="KW-0472">Membrane</keyword>
<accession>A0A8I1HW88</accession>
<keyword evidence="1" id="KW-0812">Transmembrane</keyword>
<evidence type="ECO:0000313" key="2">
    <source>
        <dbReference type="EMBL" id="MBK3428815.1"/>
    </source>
</evidence>
<dbReference type="AlphaFoldDB" id="A0A8I1HW88"/>
<organism evidence="2 3">
    <name type="scientific">Corynebacterium tuberculostearicum</name>
    <dbReference type="NCBI Taxonomy" id="38304"/>
    <lineage>
        <taxon>Bacteria</taxon>
        <taxon>Bacillati</taxon>
        <taxon>Actinomycetota</taxon>
        <taxon>Actinomycetes</taxon>
        <taxon>Mycobacteriales</taxon>
        <taxon>Corynebacteriaceae</taxon>
        <taxon>Corynebacterium</taxon>
    </lineage>
</organism>
<evidence type="ECO:0000256" key="1">
    <source>
        <dbReference type="SAM" id="Phobius"/>
    </source>
</evidence>
<dbReference type="RefSeq" id="WP_005326304.1">
    <property type="nucleotide sequence ID" value="NZ_CP175780.1"/>
</dbReference>
<reference evidence="2 3" key="1">
    <citation type="submission" date="2020-12" db="EMBL/GenBank/DDBJ databases">
        <title>Draft genome sequence of the commensal strain Corynebacterium tuberculostearicum MFP09/CIP 102622 isolated from human skin.</title>
        <authorList>
            <person name="Boukerb A.M."/>
            <person name="Janvier X."/>
            <person name="Feuilloley M.G.J."/>
            <person name="Groboillot A."/>
        </authorList>
    </citation>
    <scope>NUCLEOTIDE SEQUENCE [LARGE SCALE GENOMIC DNA]</scope>
    <source>
        <strain evidence="2 3">CIP 102622</strain>
    </source>
</reference>
<dbReference type="EMBL" id="JAEHFL010000015">
    <property type="protein sequence ID" value="MBK3428815.1"/>
    <property type="molecule type" value="Genomic_DNA"/>
</dbReference>
<keyword evidence="3" id="KW-1185">Reference proteome</keyword>
<feature type="transmembrane region" description="Helical" evidence="1">
    <location>
        <begin position="69"/>
        <end position="89"/>
    </location>
</feature>
<evidence type="ECO:0000313" key="3">
    <source>
        <dbReference type="Proteomes" id="UP000603369"/>
    </source>
</evidence>
<feature type="transmembrane region" description="Helical" evidence="1">
    <location>
        <begin position="38"/>
        <end position="62"/>
    </location>
</feature>
<sequence>MFEELAEEAEAKDEPTRVWWQWWAPIAMAVVFVGLPPAVYHLVSGVDLLILMAVLTVVIAFADGATFRASWTIFSVAGLAYFAAMSLYFNEGTWIYLPVFVFLAWAASRLGAVVGSKAGKS</sequence>
<proteinExistence type="predicted"/>
<keyword evidence="1" id="KW-1133">Transmembrane helix</keyword>
<gene>
    <name evidence="2" type="ORF">JDP02_09910</name>
</gene>